<dbReference type="Proteomes" id="UP000243052">
    <property type="component" value="Chromosome iv"/>
</dbReference>
<dbReference type="InterPro" id="IPR053030">
    <property type="entry name" value="Ribosomal_biogenesis_FAF1-like"/>
</dbReference>
<reference evidence="2 3" key="1">
    <citation type="submission" date="2016-01" db="EMBL/GenBank/DDBJ databases">
        <title>Genome sequence of the yeast Holleya sinecauda.</title>
        <authorList>
            <person name="Dietrich F.S."/>
        </authorList>
    </citation>
    <scope>NUCLEOTIDE SEQUENCE [LARGE SCALE GENOMIC DNA]</scope>
    <source>
        <strain evidence="2 3">ATCC 58844</strain>
    </source>
</reference>
<proteinExistence type="predicted"/>
<keyword evidence="3" id="KW-1185">Reference proteome</keyword>
<gene>
    <name evidence="2" type="ORF">AW171_hschr42563</name>
</gene>
<evidence type="ECO:0000256" key="1">
    <source>
        <dbReference type="SAM" id="MobiDB-lite"/>
    </source>
</evidence>
<evidence type="ECO:0000313" key="2">
    <source>
        <dbReference type="EMBL" id="AMD20660.1"/>
    </source>
</evidence>
<dbReference type="AlphaFoldDB" id="A0A0X8HSK1"/>
<feature type="region of interest" description="Disordered" evidence="1">
    <location>
        <begin position="284"/>
        <end position="334"/>
    </location>
</feature>
<protein>
    <submittedName>
        <fullName evidence="2">HDL084Wp</fullName>
    </submittedName>
</protein>
<dbReference type="EMBL" id="CP014244">
    <property type="protein sequence ID" value="AMD20660.1"/>
    <property type="molecule type" value="Genomic_DNA"/>
</dbReference>
<evidence type="ECO:0000313" key="3">
    <source>
        <dbReference type="Proteomes" id="UP000243052"/>
    </source>
</evidence>
<dbReference type="RefSeq" id="XP_017987656.1">
    <property type="nucleotide sequence ID" value="XM_018131766.1"/>
</dbReference>
<dbReference type="GeneID" id="28723916"/>
<dbReference type="GO" id="GO:0000462">
    <property type="term" value="P:maturation of SSU-rRNA from tricistronic rRNA transcript (SSU-rRNA, 5.8S rRNA, LSU-rRNA)"/>
    <property type="evidence" value="ECO:0007669"/>
    <property type="project" value="TreeGrafter"/>
</dbReference>
<dbReference type="GO" id="GO:0005730">
    <property type="term" value="C:nucleolus"/>
    <property type="evidence" value="ECO:0007669"/>
    <property type="project" value="TreeGrafter"/>
</dbReference>
<sequence>MADKEYFKQLEAQRRAFEAQFGVLEDMGYEDKTKQALDDSSISDVDEVSNPSDVSSSFYHDSDAESSLCEEEQETVALPAVKTRQPRVIKFNAPKDDYVLPSKEEQRLLKKGLIPSVQALKAKTLLSGKKSKSNPTADADEEAIEKENLHNDIELQRFLKESHLLSALGSAGSSSSGAELTLQTMDNIEYRDDQLHGKARSRTIEMRLREVAKTNGKGQKLEKVPMNVRKGMINKHVERIQKHEQEARDAGIVLSKVKKGQFRNIEATYKKRIEDRIGTSIKSKDRARENARHRERGFKIHSVGKSTRNGLVISQRDIAKVTGSNTRNPRGRRR</sequence>
<dbReference type="PANTHER" id="PTHR28096:SF1">
    <property type="entry name" value="PROTEIN FAF1"/>
    <property type="match status" value="1"/>
</dbReference>
<dbReference type="STRING" id="45286.A0A0X8HSK1"/>
<dbReference type="OrthoDB" id="5556956at2759"/>
<dbReference type="PANTHER" id="PTHR28096">
    <property type="entry name" value="PROTEIN FAF1"/>
    <property type="match status" value="1"/>
</dbReference>
<name>A0A0X8HSK1_9SACH</name>
<accession>A0A0X8HSK1</accession>
<organism evidence="2 3">
    <name type="scientific">Eremothecium sinecaudum</name>
    <dbReference type="NCBI Taxonomy" id="45286"/>
    <lineage>
        <taxon>Eukaryota</taxon>
        <taxon>Fungi</taxon>
        <taxon>Dikarya</taxon>
        <taxon>Ascomycota</taxon>
        <taxon>Saccharomycotina</taxon>
        <taxon>Saccharomycetes</taxon>
        <taxon>Saccharomycetales</taxon>
        <taxon>Saccharomycetaceae</taxon>
        <taxon>Eremothecium</taxon>
    </lineage>
</organism>
<feature type="compositionally biased region" description="Polar residues" evidence="1">
    <location>
        <begin position="50"/>
        <end position="59"/>
    </location>
</feature>
<feature type="region of interest" description="Disordered" evidence="1">
    <location>
        <begin position="34"/>
        <end position="71"/>
    </location>
</feature>